<dbReference type="Proteomes" id="UP001289066">
    <property type="component" value="Unassembled WGS sequence"/>
</dbReference>
<dbReference type="RefSeq" id="WP_164813655.1">
    <property type="nucleotide sequence ID" value="NZ_CATNWL010000056.1"/>
</dbReference>
<dbReference type="InterPro" id="IPR010965">
    <property type="entry name" value="HesB-rel_seleno"/>
</dbReference>
<gene>
    <name evidence="2" type="ORF">GNF79_05370</name>
    <name evidence="3" type="ORF">GNF81_14250</name>
</gene>
<feature type="compositionally biased region" description="Low complexity" evidence="1">
    <location>
        <begin position="99"/>
        <end position="108"/>
    </location>
</feature>
<dbReference type="AlphaFoldDB" id="A0AAW9I206"/>
<feature type="region of interest" description="Disordered" evidence="1">
    <location>
        <begin position="82"/>
        <end position="108"/>
    </location>
</feature>
<evidence type="ECO:0000313" key="3">
    <source>
        <dbReference type="EMBL" id="MDZ5033917.1"/>
    </source>
</evidence>
<organism evidence="2 4">
    <name type="scientific">Clostridium perfringens</name>
    <dbReference type="NCBI Taxonomy" id="1502"/>
    <lineage>
        <taxon>Bacteria</taxon>
        <taxon>Bacillati</taxon>
        <taxon>Bacillota</taxon>
        <taxon>Clostridia</taxon>
        <taxon>Eubacteriales</taxon>
        <taxon>Clostridiaceae</taxon>
        <taxon>Clostridium</taxon>
    </lineage>
</organism>
<dbReference type="Gene3D" id="2.60.300.12">
    <property type="entry name" value="HesB-like domain"/>
    <property type="match status" value="1"/>
</dbReference>
<dbReference type="Proteomes" id="UP001291306">
    <property type="component" value="Unassembled WGS sequence"/>
</dbReference>
<dbReference type="NCBIfam" id="TIGR01911">
    <property type="entry name" value="HesB_rel_seleno"/>
    <property type="match status" value="1"/>
</dbReference>
<dbReference type="EMBL" id="WNVG01000083">
    <property type="protein sequence ID" value="MDZ5033917.1"/>
    <property type="molecule type" value="Genomic_DNA"/>
</dbReference>
<evidence type="ECO:0000313" key="2">
    <source>
        <dbReference type="EMBL" id="MDZ4998535.1"/>
    </source>
</evidence>
<dbReference type="SUPFAM" id="SSF89360">
    <property type="entry name" value="HesB-like domain"/>
    <property type="match status" value="1"/>
</dbReference>
<accession>A0AAW9I206</accession>
<protein>
    <submittedName>
        <fullName evidence="2">HesB-like protein</fullName>
    </submittedName>
</protein>
<evidence type="ECO:0000256" key="1">
    <source>
        <dbReference type="SAM" id="MobiDB-lite"/>
    </source>
</evidence>
<sequence length="108" mass="11793">MSVVKMSNEAYTEFKSFLQENGVEKFDIRINLAGVGCGGPVFNIVLDEQSDNDEVVKIEDITFFVDKELVKDFEGFTLLSSDENGGRGLSLKPVKESEGGCSSCSSCH</sequence>
<name>A0AAW9I206_CLOPF</name>
<dbReference type="EMBL" id="WNVC01000012">
    <property type="protein sequence ID" value="MDZ4998535.1"/>
    <property type="molecule type" value="Genomic_DNA"/>
</dbReference>
<evidence type="ECO:0000313" key="4">
    <source>
        <dbReference type="Proteomes" id="UP001291306"/>
    </source>
</evidence>
<reference evidence="2" key="1">
    <citation type="submission" date="2019-11" db="EMBL/GenBank/DDBJ databases">
        <title>Characterization of Clostridium perfringens isolates from swine manure treated agricultural soils.</title>
        <authorList>
            <person name="Wushke S.T."/>
        </authorList>
    </citation>
    <scope>NUCLEOTIDE SEQUENCE</scope>
    <source>
        <strain evidence="3">X15</strain>
        <strain evidence="2">X26</strain>
    </source>
</reference>
<dbReference type="InterPro" id="IPR035903">
    <property type="entry name" value="HesB-like_dom_sf"/>
</dbReference>
<comment type="caution">
    <text evidence="2">The sequence shown here is derived from an EMBL/GenBank/DDBJ whole genome shotgun (WGS) entry which is preliminary data.</text>
</comment>
<proteinExistence type="predicted"/>